<dbReference type="GO" id="GO:0043139">
    <property type="term" value="F:5'-3' DNA helicase activity"/>
    <property type="evidence" value="ECO:0007669"/>
    <property type="project" value="UniProtKB-EC"/>
</dbReference>
<dbReference type="GO" id="GO:0006310">
    <property type="term" value="P:DNA recombination"/>
    <property type="evidence" value="ECO:0007669"/>
    <property type="project" value="UniProtKB-KW"/>
</dbReference>
<feature type="domain" description="DNA helicase Pif1-like 2B" evidence="4">
    <location>
        <begin position="573"/>
        <end position="619"/>
    </location>
</feature>
<keyword evidence="1 5" id="KW-0347">Helicase</keyword>
<comment type="catalytic activity">
    <reaction evidence="1">
        <text>ATP + H2O = ADP + phosphate + H(+)</text>
        <dbReference type="Rhea" id="RHEA:13065"/>
        <dbReference type="ChEBI" id="CHEBI:15377"/>
        <dbReference type="ChEBI" id="CHEBI:15378"/>
        <dbReference type="ChEBI" id="CHEBI:30616"/>
        <dbReference type="ChEBI" id="CHEBI:43474"/>
        <dbReference type="ChEBI" id="CHEBI:456216"/>
        <dbReference type="EC" id="5.6.2.3"/>
    </reaction>
</comment>
<organism evidence="5 6">
    <name type="scientific">Phytophthora palmivora</name>
    <dbReference type="NCBI Taxonomy" id="4796"/>
    <lineage>
        <taxon>Eukaryota</taxon>
        <taxon>Sar</taxon>
        <taxon>Stramenopiles</taxon>
        <taxon>Oomycota</taxon>
        <taxon>Peronosporomycetes</taxon>
        <taxon>Peronosporales</taxon>
        <taxon>Peronosporaceae</taxon>
        <taxon>Phytophthora</taxon>
    </lineage>
</organism>
<dbReference type="Pfam" id="PF14214">
    <property type="entry name" value="Helitron_like_N"/>
    <property type="match status" value="1"/>
</dbReference>
<accession>A0A2P4YC86</accession>
<dbReference type="InterPro" id="IPR049163">
    <property type="entry name" value="Pif1-like_2B_dom"/>
</dbReference>
<dbReference type="EC" id="5.6.2.3" evidence="1"/>
<dbReference type="Pfam" id="PF21530">
    <property type="entry name" value="Pif1_2B_dom"/>
    <property type="match status" value="1"/>
</dbReference>
<dbReference type="FunFam" id="3.40.50.300:FF:002884">
    <property type="entry name" value="ATP-dependent DNA helicase"/>
    <property type="match status" value="1"/>
</dbReference>
<keyword evidence="6" id="KW-1185">Reference proteome</keyword>
<evidence type="ECO:0000259" key="3">
    <source>
        <dbReference type="Pfam" id="PF14214"/>
    </source>
</evidence>
<keyword evidence="1" id="KW-0227">DNA damage</keyword>
<keyword evidence="1" id="KW-0378">Hydrolase</keyword>
<keyword evidence="1" id="KW-0233">DNA recombination</keyword>
<dbReference type="InterPro" id="IPR010285">
    <property type="entry name" value="DNA_helicase_pif1-like_DEAD"/>
</dbReference>
<dbReference type="AlphaFoldDB" id="A0A2P4YC86"/>
<dbReference type="InterPro" id="IPR025476">
    <property type="entry name" value="Helitron_helicase-like"/>
</dbReference>
<dbReference type="EMBL" id="NCKW01003834">
    <property type="protein sequence ID" value="POM75426.1"/>
    <property type="molecule type" value="Genomic_DNA"/>
</dbReference>
<evidence type="ECO:0000259" key="2">
    <source>
        <dbReference type="Pfam" id="PF05970"/>
    </source>
</evidence>
<evidence type="ECO:0000259" key="4">
    <source>
        <dbReference type="Pfam" id="PF21530"/>
    </source>
</evidence>
<keyword evidence="1" id="KW-0067">ATP-binding</keyword>
<evidence type="ECO:0000256" key="1">
    <source>
        <dbReference type="RuleBase" id="RU363044"/>
    </source>
</evidence>
<dbReference type="Gene3D" id="3.40.50.300">
    <property type="entry name" value="P-loop containing nucleotide triphosphate hydrolases"/>
    <property type="match status" value="1"/>
</dbReference>
<dbReference type="Proteomes" id="UP000237271">
    <property type="component" value="Unassembled WGS sequence"/>
</dbReference>
<dbReference type="CDD" id="cd18809">
    <property type="entry name" value="SF1_C_RecD"/>
    <property type="match status" value="1"/>
</dbReference>
<dbReference type="GO" id="GO:0016887">
    <property type="term" value="F:ATP hydrolysis activity"/>
    <property type="evidence" value="ECO:0007669"/>
    <property type="project" value="RHEA"/>
</dbReference>
<dbReference type="PANTHER" id="PTHR10492">
    <property type="match status" value="1"/>
</dbReference>
<keyword evidence="1" id="KW-0234">DNA repair</keyword>
<feature type="domain" description="DNA helicase Pif1-like DEAD-box helicase" evidence="2">
    <location>
        <begin position="217"/>
        <end position="434"/>
    </location>
</feature>
<comment type="cofactor">
    <cofactor evidence="1">
        <name>Mg(2+)</name>
        <dbReference type="ChEBI" id="CHEBI:18420"/>
    </cofactor>
</comment>
<proteinExistence type="inferred from homology"/>
<feature type="non-terminal residue" evidence="5">
    <location>
        <position position="1"/>
    </location>
</feature>
<dbReference type="OrthoDB" id="105827at2759"/>
<protein>
    <recommendedName>
        <fullName evidence="1">ATP-dependent DNA helicase</fullName>
        <ecNumber evidence="1">5.6.2.3</ecNumber>
    </recommendedName>
</protein>
<reference evidence="5 6" key="1">
    <citation type="journal article" date="2017" name="Genome Biol. Evol.">
        <title>Phytophthora megakarya and P. palmivora, closely related causal agents of cacao black pod rot, underwent increases in genome sizes and gene numbers by different mechanisms.</title>
        <authorList>
            <person name="Ali S.S."/>
            <person name="Shao J."/>
            <person name="Lary D.J."/>
            <person name="Kronmiller B."/>
            <person name="Shen D."/>
            <person name="Strem M.D."/>
            <person name="Amoako-Attah I."/>
            <person name="Akrofi A.Y."/>
            <person name="Begoude B.A."/>
            <person name="Ten Hoopen G.M."/>
            <person name="Coulibaly K."/>
            <person name="Kebe B.I."/>
            <person name="Melnick R.L."/>
            <person name="Guiltinan M.J."/>
            <person name="Tyler B.M."/>
            <person name="Meinhardt L.W."/>
            <person name="Bailey B.A."/>
        </authorList>
    </citation>
    <scope>NUCLEOTIDE SEQUENCE [LARGE SCALE GENOMIC DNA]</scope>
    <source>
        <strain evidence="6">sbr112.9</strain>
    </source>
</reference>
<evidence type="ECO:0000313" key="5">
    <source>
        <dbReference type="EMBL" id="POM75426.1"/>
    </source>
</evidence>
<comment type="caution">
    <text evidence="5">The sequence shown here is derived from an EMBL/GenBank/DDBJ whole genome shotgun (WGS) entry which is preliminary data.</text>
</comment>
<evidence type="ECO:0000313" key="6">
    <source>
        <dbReference type="Proteomes" id="UP000237271"/>
    </source>
</evidence>
<dbReference type="GO" id="GO:0006281">
    <property type="term" value="P:DNA repair"/>
    <property type="evidence" value="ECO:0007669"/>
    <property type="project" value="UniProtKB-KW"/>
</dbReference>
<dbReference type="GO" id="GO:0005524">
    <property type="term" value="F:ATP binding"/>
    <property type="evidence" value="ECO:0007669"/>
    <property type="project" value="UniProtKB-KW"/>
</dbReference>
<dbReference type="GO" id="GO:0000723">
    <property type="term" value="P:telomere maintenance"/>
    <property type="evidence" value="ECO:0007669"/>
    <property type="project" value="InterPro"/>
</dbReference>
<comment type="similarity">
    <text evidence="1">Belongs to the helicase family.</text>
</comment>
<keyword evidence="1" id="KW-0547">Nucleotide-binding</keyword>
<dbReference type="Pfam" id="PF05970">
    <property type="entry name" value="PIF1"/>
    <property type="match status" value="1"/>
</dbReference>
<dbReference type="InterPro" id="IPR027417">
    <property type="entry name" value="P-loop_NTPase"/>
</dbReference>
<name>A0A2P4YC86_9STRA</name>
<sequence length="738" mass="82297">ETRKCCCMGGKIRLPPPREAPQKLRLLFNNPVFMQSIRAYNNAFAFTSMGASRSEPLQVDENANNIGRRLILPPSFTGGPRYMYQRFQDAMAIVRELGAPNLFITMTCNPQMGRIQENIRPGQTASDRPDIVARVFMTKLKSLCKDLDEVEYKTLQSLDSILRVNGKTLENYGLPLLQDYELEAAVDEQVTGDLIQQELNAYPLEQLEATAEMVTRLNANQQDIFDQVISAIETPEMGGKLFFIDGPDGTGKSFLLEQMLANIRLEGGIAVAVASSGIAATLLTGGRTAHSMFRIPLKPNEHSTCGISKQSQKAKLIRQARLIIWDEAPMMHRSCFEAVDRTFRDIMDNDTEPFGGKVIVFSGDHRQILPVLKNATRAESVKACFKASPLWGHLRQVHLTENMRVKTAPDPDGAAELAEFSDFLLQIGEGRFPSNPDIGEGDICIPRDMCLVPNRQVPTSVEDYSSDENAEVEIPNFSLLPQSRDLDHSSLLGPEENRRLRTANALIDAVYPDIGDDDLPDQYFVDRAILAPTNASVRRINEMVAERLPGETKEYLSNDSLEGPGDESLFEPEFLNSLDFSGVPPHKMVLKVGTPIIMIRNLNSADGLCNGTRLRVVALRENSIDATIMTGSQRGKRVFIPRIVFFSDDEDKEFPFTLRRKQFPVVPAFAMTINKAQGQSIHHVGIYLESPVFAHGQLYVALSRVTSRKAIKIAIDPEAIDEDGNIHTKNIVYRVIFQ</sequence>
<dbReference type="PANTHER" id="PTHR10492:SF57">
    <property type="entry name" value="ATP-DEPENDENT DNA HELICASE"/>
    <property type="match status" value="1"/>
</dbReference>
<dbReference type="SUPFAM" id="SSF52540">
    <property type="entry name" value="P-loop containing nucleoside triphosphate hydrolases"/>
    <property type="match status" value="2"/>
</dbReference>
<gene>
    <name evidence="5" type="ORF">PHPALM_7475</name>
</gene>
<feature type="domain" description="Helitron helicase-like" evidence="3">
    <location>
        <begin position="60"/>
        <end position="147"/>
    </location>
</feature>